<dbReference type="EMBL" id="JACGWJ010000011">
    <property type="protein sequence ID" value="KAL0387124.1"/>
    <property type="molecule type" value="Genomic_DNA"/>
</dbReference>
<dbReference type="InterPro" id="IPR018244">
    <property type="entry name" value="Allrgn_V5/Tpx1_CS"/>
</dbReference>
<sequence>MLYCTISGSLFGVVLGVGDKGLLPSEGRDAARPTLWALRKLSWEFWAQASYRATIKQTERRESFEIFIFSDFPMMLACAQNSPEDFLKAHNAGRAQVGVPPLAWKESLVAYAQDYAKQRSGDCAMKHSDGPYGENLAKGSWDVIAEEAVQMWLDEKKFYDEGSNSCIGEEMCGHYTQVVWRGSAHVGCAGTKCSNGWTFVTCNYDPPGNYVGERPY</sequence>
<dbReference type="PRINTS" id="PR00837">
    <property type="entry name" value="V5TPXLIKE"/>
</dbReference>
<evidence type="ECO:0000259" key="7">
    <source>
        <dbReference type="SMART" id="SM00198"/>
    </source>
</evidence>
<dbReference type="SUPFAM" id="SSF55797">
    <property type="entry name" value="PR-1-like"/>
    <property type="match status" value="1"/>
</dbReference>
<reference evidence="8" key="1">
    <citation type="submission" date="2020-06" db="EMBL/GenBank/DDBJ databases">
        <authorList>
            <person name="Li T."/>
            <person name="Hu X."/>
            <person name="Zhang T."/>
            <person name="Song X."/>
            <person name="Zhang H."/>
            <person name="Dai N."/>
            <person name="Sheng W."/>
            <person name="Hou X."/>
            <person name="Wei L."/>
        </authorList>
    </citation>
    <scope>NUCLEOTIDE SEQUENCE</scope>
    <source>
        <strain evidence="8">G02</strain>
        <tissue evidence="8">Leaf</tissue>
    </source>
</reference>
<dbReference type="CDD" id="cd05381">
    <property type="entry name" value="CAP_PR-1"/>
    <property type="match status" value="1"/>
</dbReference>
<dbReference type="GO" id="GO:0005576">
    <property type="term" value="C:extracellular region"/>
    <property type="evidence" value="ECO:0007669"/>
    <property type="project" value="InterPro"/>
</dbReference>
<dbReference type="PROSITE" id="PS01009">
    <property type="entry name" value="CRISP_1"/>
    <property type="match status" value="1"/>
</dbReference>
<name>A0AAW2S4V3_SESRA</name>
<keyword evidence="4" id="KW-1015">Disulfide bond</keyword>
<evidence type="ECO:0000256" key="3">
    <source>
        <dbReference type="ARBA" id="ARBA00022821"/>
    </source>
</evidence>
<feature type="signal peptide" evidence="6">
    <location>
        <begin position="1"/>
        <end position="16"/>
    </location>
</feature>
<comment type="caution">
    <text evidence="8">The sequence shown here is derived from an EMBL/GenBank/DDBJ whole genome shotgun (WGS) entry which is preliminary data.</text>
</comment>
<comment type="similarity">
    <text evidence="1">Belongs to the CRISP family.</text>
</comment>
<proteinExistence type="inferred from homology"/>
<keyword evidence="3" id="KW-0611">Plant defense</keyword>
<dbReference type="SMART" id="SM00198">
    <property type="entry name" value="SCP"/>
    <property type="match status" value="1"/>
</dbReference>
<evidence type="ECO:0000256" key="6">
    <source>
        <dbReference type="SAM" id="SignalP"/>
    </source>
</evidence>
<feature type="domain" description="SCP" evidence="7">
    <location>
        <begin position="81"/>
        <end position="212"/>
    </location>
</feature>
<dbReference type="InterPro" id="IPR001283">
    <property type="entry name" value="CRISP-related"/>
</dbReference>
<protein>
    <submittedName>
        <fullName evidence="8">Basic form of pathogenesis-related protein 1</fullName>
    </submittedName>
</protein>
<dbReference type="AlphaFoldDB" id="A0AAW2S4V3"/>
<feature type="chain" id="PRO_5043643612" evidence="6">
    <location>
        <begin position="17"/>
        <end position="216"/>
    </location>
</feature>
<gene>
    <name evidence="8" type="ORF">Sradi_2594200</name>
</gene>
<dbReference type="PROSITE" id="PS01010">
    <property type="entry name" value="CRISP_2"/>
    <property type="match status" value="1"/>
</dbReference>
<evidence type="ECO:0000256" key="2">
    <source>
        <dbReference type="ARBA" id="ARBA00022729"/>
    </source>
</evidence>
<dbReference type="InterPro" id="IPR014044">
    <property type="entry name" value="CAP_dom"/>
</dbReference>
<dbReference type="PANTHER" id="PTHR10334">
    <property type="entry name" value="CYSTEINE-RICH SECRETORY PROTEIN-RELATED"/>
    <property type="match status" value="1"/>
</dbReference>
<evidence type="ECO:0000256" key="1">
    <source>
        <dbReference type="ARBA" id="ARBA00009923"/>
    </source>
</evidence>
<keyword evidence="5" id="KW-0568">Pathogenesis-related protein</keyword>
<dbReference type="FunFam" id="3.40.33.10:FF:000006">
    <property type="entry name" value="Putative pathogenesis-related protein 1"/>
    <property type="match status" value="1"/>
</dbReference>
<accession>A0AAW2S4V3</accession>
<reference evidence="8" key="2">
    <citation type="journal article" date="2024" name="Plant">
        <title>Genomic evolution and insights into agronomic trait innovations of Sesamum species.</title>
        <authorList>
            <person name="Miao H."/>
            <person name="Wang L."/>
            <person name="Qu L."/>
            <person name="Liu H."/>
            <person name="Sun Y."/>
            <person name="Le M."/>
            <person name="Wang Q."/>
            <person name="Wei S."/>
            <person name="Zheng Y."/>
            <person name="Lin W."/>
            <person name="Duan Y."/>
            <person name="Cao H."/>
            <person name="Xiong S."/>
            <person name="Wang X."/>
            <person name="Wei L."/>
            <person name="Li C."/>
            <person name="Ma Q."/>
            <person name="Ju M."/>
            <person name="Zhao R."/>
            <person name="Li G."/>
            <person name="Mu C."/>
            <person name="Tian Q."/>
            <person name="Mei H."/>
            <person name="Zhang T."/>
            <person name="Gao T."/>
            <person name="Zhang H."/>
        </authorList>
    </citation>
    <scope>NUCLEOTIDE SEQUENCE</scope>
    <source>
        <strain evidence="8">G02</strain>
    </source>
</reference>
<evidence type="ECO:0000313" key="8">
    <source>
        <dbReference type="EMBL" id="KAL0387124.1"/>
    </source>
</evidence>
<dbReference type="GO" id="GO:0098542">
    <property type="term" value="P:defense response to other organism"/>
    <property type="evidence" value="ECO:0007669"/>
    <property type="project" value="UniProtKB-ARBA"/>
</dbReference>
<organism evidence="8">
    <name type="scientific">Sesamum radiatum</name>
    <name type="common">Black benniseed</name>
    <dbReference type="NCBI Taxonomy" id="300843"/>
    <lineage>
        <taxon>Eukaryota</taxon>
        <taxon>Viridiplantae</taxon>
        <taxon>Streptophyta</taxon>
        <taxon>Embryophyta</taxon>
        <taxon>Tracheophyta</taxon>
        <taxon>Spermatophyta</taxon>
        <taxon>Magnoliopsida</taxon>
        <taxon>eudicotyledons</taxon>
        <taxon>Gunneridae</taxon>
        <taxon>Pentapetalae</taxon>
        <taxon>asterids</taxon>
        <taxon>lamiids</taxon>
        <taxon>Lamiales</taxon>
        <taxon>Pedaliaceae</taxon>
        <taxon>Sesamum</taxon>
    </lineage>
</organism>
<dbReference type="Gene3D" id="3.40.33.10">
    <property type="entry name" value="CAP"/>
    <property type="match status" value="1"/>
</dbReference>
<evidence type="ECO:0000256" key="4">
    <source>
        <dbReference type="ARBA" id="ARBA00023157"/>
    </source>
</evidence>
<evidence type="ECO:0000256" key="5">
    <source>
        <dbReference type="ARBA" id="ARBA00023265"/>
    </source>
</evidence>
<dbReference type="Pfam" id="PF00188">
    <property type="entry name" value="CAP"/>
    <property type="match status" value="1"/>
</dbReference>
<keyword evidence="2 6" id="KW-0732">Signal</keyword>
<dbReference type="InterPro" id="IPR035940">
    <property type="entry name" value="CAP_sf"/>
</dbReference>